<feature type="domain" description="ArnT-like N-terminal" evidence="9">
    <location>
        <begin position="41"/>
        <end position="236"/>
    </location>
</feature>
<dbReference type="GO" id="GO:0005886">
    <property type="term" value="C:plasma membrane"/>
    <property type="evidence" value="ECO:0007669"/>
    <property type="project" value="UniProtKB-SubCell"/>
</dbReference>
<proteinExistence type="predicted"/>
<protein>
    <submittedName>
        <fullName evidence="10">4-amino-4-deoxy-L-arabinose transferase-like glycosyltransferase</fullName>
    </submittedName>
</protein>
<evidence type="ECO:0000256" key="5">
    <source>
        <dbReference type="ARBA" id="ARBA00022692"/>
    </source>
</evidence>
<dbReference type="EMBL" id="SLUI01000003">
    <property type="protein sequence ID" value="TCL38717.1"/>
    <property type="molecule type" value="Genomic_DNA"/>
</dbReference>
<feature type="transmembrane region" description="Helical" evidence="8">
    <location>
        <begin position="381"/>
        <end position="400"/>
    </location>
</feature>
<feature type="transmembrane region" description="Helical" evidence="8">
    <location>
        <begin position="412"/>
        <end position="435"/>
    </location>
</feature>
<sequence>MKVKTAAAACQPFSSKWEYLGLFIFSFIIYVIYNQHVPITDPVEANYALTAKEMVLSADWISPRIYGNVWFDKPVFFYWLTAAAFQVFGFSEWAARLAPAVFAALGLVLMYWFVNKLTYKPIAALAVVILGTSFEYTVLAKLVITDMVFFFFNCTALSFFYLGYVKMDNTKRWYLGMYSSMALAVLTKGPVGVLLPGLVILLFLVLRRSWTELRKLVTPAGIMLFAVIAVPWYAAMYSLHGNEFLNSFFGVHNYLRATVSEHPVDNVSYYYLVVFLLSMLPWSALAVKALVQSCRALRSSSSPLLLFLILWIATYFGFYSLMATKYVTYTFPVLFPIAILTAIHLDKMFELNSPAAVICWVGGPFILQLCAYIAVAYRHVGWVSLGVVAASLLPFLLAYFWRLQKRSAQYMLTLLCLCQLVCYSLLSFFVFPVIAETRSGRDLADHIAALGMDKIGLYRFYSTSSVFYNGNIAVKLEAADMPVMHQTGSLDWSSKYTMPVQGTANFMKDSSRSLVVVPDQQEKAFLTETADFRPQPIMSNKGLIYYLVDNK</sequence>
<keyword evidence="5 8" id="KW-0812">Transmembrane</keyword>
<evidence type="ECO:0000256" key="8">
    <source>
        <dbReference type="SAM" id="Phobius"/>
    </source>
</evidence>
<feature type="transmembrane region" description="Helical" evidence="8">
    <location>
        <begin position="97"/>
        <end position="114"/>
    </location>
</feature>
<dbReference type="PANTHER" id="PTHR33908:SF3">
    <property type="entry name" value="UNDECAPRENYL PHOSPHATE-ALPHA-4-AMINO-4-DEOXY-L-ARABINOSE ARABINOSYL TRANSFERASE"/>
    <property type="match status" value="1"/>
</dbReference>
<dbReference type="GO" id="GO:0000030">
    <property type="term" value="F:mannosyltransferase activity"/>
    <property type="evidence" value="ECO:0007669"/>
    <property type="project" value="InterPro"/>
</dbReference>
<comment type="subcellular location">
    <subcellularLocation>
        <location evidence="1">Cell membrane</location>
        <topology evidence="1">Multi-pass membrane protein</topology>
    </subcellularLocation>
</comment>
<feature type="transmembrane region" description="Helical" evidence="8">
    <location>
        <begin position="269"/>
        <end position="291"/>
    </location>
</feature>
<dbReference type="RefSeq" id="WP_132076906.1">
    <property type="nucleotide sequence ID" value="NZ_SLUI01000003.1"/>
</dbReference>
<evidence type="ECO:0000313" key="11">
    <source>
        <dbReference type="Proteomes" id="UP000295063"/>
    </source>
</evidence>
<keyword evidence="4 10" id="KW-0808">Transferase</keyword>
<evidence type="ECO:0000259" key="9">
    <source>
        <dbReference type="Pfam" id="PF02366"/>
    </source>
</evidence>
<dbReference type="GO" id="GO:0016763">
    <property type="term" value="F:pentosyltransferase activity"/>
    <property type="evidence" value="ECO:0007669"/>
    <property type="project" value="TreeGrafter"/>
</dbReference>
<dbReference type="GO" id="GO:0009103">
    <property type="term" value="P:lipopolysaccharide biosynthetic process"/>
    <property type="evidence" value="ECO:0007669"/>
    <property type="project" value="UniProtKB-ARBA"/>
</dbReference>
<evidence type="ECO:0000256" key="2">
    <source>
        <dbReference type="ARBA" id="ARBA00022475"/>
    </source>
</evidence>
<dbReference type="Pfam" id="PF02366">
    <property type="entry name" value="PMT"/>
    <property type="match status" value="1"/>
</dbReference>
<comment type="caution">
    <text evidence="10">The sequence shown here is derived from an EMBL/GenBank/DDBJ whole genome shotgun (WGS) entry which is preliminary data.</text>
</comment>
<evidence type="ECO:0000256" key="6">
    <source>
        <dbReference type="ARBA" id="ARBA00022989"/>
    </source>
</evidence>
<keyword evidence="7 8" id="KW-0472">Membrane</keyword>
<evidence type="ECO:0000256" key="3">
    <source>
        <dbReference type="ARBA" id="ARBA00022676"/>
    </source>
</evidence>
<feature type="transmembrane region" description="Helical" evidence="8">
    <location>
        <begin position="216"/>
        <end position="235"/>
    </location>
</feature>
<feature type="transmembrane region" description="Helical" evidence="8">
    <location>
        <begin position="147"/>
        <end position="165"/>
    </location>
</feature>
<keyword evidence="2" id="KW-1003">Cell membrane</keyword>
<dbReference type="InterPro" id="IPR050297">
    <property type="entry name" value="LipidA_mod_glycosyltrf_83"/>
</dbReference>
<accession>A0A4R1Q9W1</accession>
<reference evidence="10 11" key="1">
    <citation type="submission" date="2019-03" db="EMBL/GenBank/DDBJ databases">
        <title>Genomic Encyclopedia of Type Strains, Phase IV (KMG-IV): sequencing the most valuable type-strain genomes for metagenomic binning, comparative biology and taxonomic classification.</title>
        <authorList>
            <person name="Goeker M."/>
        </authorList>
    </citation>
    <scope>NUCLEOTIDE SEQUENCE [LARGE SCALE GENOMIC DNA]</scope>
    <source>
        <strain evidence="10 11">DSM 15969</strain>
    </source>
</reference>
<feature type="transmembrane region" description="Helical" evidence="8">
    <location>
        <begin position="357"/>
        <end position="375"/>
    </location>
</feature>
<dbReference type="GO" id="GO:0006493">
    <property type="term" value="P:protein O-linked glycosylation"/>
    <property type="evidence" value="ECO:0007669"/>
    <property type="project" value="InterPro"/>
</dbReference>
<evidence type="ECO:0000313" key="10">
    <source>
        <dbReference type="EMBL" id="TCL38717.1"/>
    </source>
</evidence>
<keyword evidence="6 8" id="KW-1133">Transmembrane helix</keyword>
<dbReference type="Proteomes" id="UP000295063">
    <property type="component" value="Unassembled WGS sequence"/>
</dbReference>
<name>A0A4R1Q9W1_9FIRM</name>
<organism evidence="10 11">
    <name type="scientific">Anaerospora hongkongensis</name>
    <dbReference type="NCBI Taxonomy" id="244830"/>
    <lineage>
        <taxon>Bacteria</taxon>
        <taxon>Bacillati</taxon>
        <taxon>Bacillota</taxon>
        <taxon>Negativicutes</taxon>
        <taxon>Selenomonadales</taxon>
        <taxon>Sporomusaceae</taxon>
        <taxon>Anaerospora</taxon>
    </lineage>
</organism>
<evidence type="ECO:0000256" key="1">
    <source>
        <dbReference type="ARBA" id="ARBA00004651"/>
    </source>
</evidence>
<keyword evidence="11" id="KW-1185">Reference proteome</keyword>
<evidence type="ECO:0000256" key="4">
    <source>
        <dbReference type="ARBA" id="ARBA00022679"/>
    </source>
</evidence>
<gene>
    <name evidence="10" type="ORF">EV210_103196</name>
</gene>
<dbReference type="InterPro" id="IPR003342">
    <property type="entry name" value="ArnT-like_N"/>
</dbReference>
<feature type="transmembrane region" description="Helical" evidence="8">
    <location>
        <begin position="326"/>
        <end position="345"/>
    </location>
</feature>
<dbReference type="OrthoDB" id="9775035at2"/>
<keyword evidence="3" id="KW-0328">Glycosyltransferase</keyword>
<dbReference type="GO" id="GO:0010041">
    <property type="term" value="P:response to iron(III) ion"/>
    <property type="evidence" value="ECO:0007669"/>
    <property type="project" value="TreeGrafter"/>
</dbReference>
<feature type="transmembrane region" description="Helical" evidence="8">
    <location>
        <begin position="17"/>
        <end position="33"/>
    </location>
</feature>
<feature type="transmembrane region" description="Helical" evidence="8">
    <location>
        <begin position="177"/>
        <end position="204"/>
    </location>
</feature>
<evidence type="ECO:0000256" key="7">
    <source>
        <dbReference type="ARBA" id="ARBA00023136"/>
    </source>
</evidence>
<dbReference type="PANTHER" id="PTHR33908">
    <property type="entry name" value="MANNOSYLTRANSFERASE YKCB-RELATED"/>
    <property type="match status" value="1"/>
</dbReference>
<dbReference type="AlphaFoldDB" id="A0A4R1Q9W1"/>
<feature type="transmembrane region" description="Helical" evidence="8">
    <location>
        <begin position="303"/>
        <end position="320"/>
    </location>
</feature>